<dbReference type="InterPro" id="IPR050595">
    <property type="entry name" value="Bact_response_regulator"/>
</dbReference>
<protein>
    <recommendedName>
        <fullName evidence="3">Response regulatory domain-containing protein</fullName>
    </recommendedName>
</protein>
<sequence>MRRTIQTGEGKGMRVLLVEDSEFIRTQFLRLFEGLAFVEVVGYADSEEDAVQAIPALKPEVVLVDLNLQVGSGMHVLSRARRGGYTGKLWVLSSRDPDFYRSLCEKHGADGFYDKAHDQLKLLDDLRVLAGEKPVF</sequence>
<keyword evidence="1 2" id="KW-0597">Phosphoprotein</keyword>
<name>A0A2G9CCW8_9BURK</name>
<dbReference type="CDD" id="cd17535">
    <property type="entry name" value="REC_NarL-like"/>
    <property type="match status" value="1"/>
</dbReference>
<feature type="modified residue" description="4-aspartylphosphate" evidence="2">
    <location>
        <position position="65"/>
    </location>
</feature>
<evidence type="ECO:0000256" key="2">
    <source>
        <dbReference type="PROSITE-ProRule" id="PRU00169"/>
    </source>
</evidence>
<dbReference type="Pfam" id="PF00072">
    <property type="entry name" value="Response_reg"/>
    <property type="match status" value="1"/>
</dbReference>
<dbReference type="SMART" id="SM00448">
    <property type="entry name" value="REC"/>
    <property type="match status" value="1"/>
</dbReference>
<organism evidence="4 5">
    <name type="scientific">Roseateles chitinivorans</name>
    <dbReference type="NCBI Taxonomy" id="2917965"/>
    <lineage>
        <taxon>Bacteria</taxon>
        <taxon>Pseudomonadati</taxon>
        <taxon>Pseudomonadota</taxon>
        <taxon>Betaproteobacteria</taxon>
        <taxon>Burkholderiales</taxon>
        <taxon>Sphaerotilaceae</taxon>
        <taxon>Roseateles</taxon>
    </lineage>
</organism>
<dbReference type="PANTHER" id="PTHR44591">
    <property type="entry name" value="STRESS RESPONSE REGULATOR PROTEIN 1"/>
    <property type="match status" value="1"/>
</dbReference>
<dbReference type="EMBL" id="PEOG01000012">
    <property type="protein sequence ID" value="PIM54182.1"/>
    <property type="molecule type" value="Genomic_DNA"/>
</dbReference>
<dbReference type="GO" id="GO:0000160">
    <property type="term" value="P:phosphorelay signal transduction system"/>
    <property type="evidence" value="ECO:0007669"/>
    <property type="project" value="InterPro"/>
</dbReference>
<comment type="caution">
    <text evidence="4">The sequence shown here is derived from an EMBL/GenBank/DDBJ whole genome shotgun (WGS) entry which is preliminary data.</text>
</comment>
<evidence type="ECO:0000313" key="5">
    <source>
        <dbReference type="Proteomes" id="UP000231501"/>
    </source>
</evidence>
<feature type="domain" description="Response regulatory" evidence="3">
    <location>
        <begin position="14"/>
        <end position="130"/>
    </location>
</feature>
<dbReference type="Gene3D" id="3.40.50.2300">
    <property type="match status" value="1"/>
</dbReference>
<accession>A0A2G9CCW8</accession>
<dbReference type="InterPro" id="IPR058245">
    <property type="entry name" value="NreC/VraR/RcsB-like_REC"/>
</dbReference>
<gene>
    <name evidence="4" type="ORF">CS062_05745</name>
</gene>
<dbReference type="Proteomes" id="UP000231501">
    <property type="component" value="Unassembled WGS sequence"/>
</dbReference>
<dbReference type="AlphaFoldDB" id="A0A2G9CCW8"/>
<dbReference type="InterPro" id="IPR001789">
    <property type="entry name" value="Sig_transdc_resp-reg_receiver"/>
</dbReference>
<dbReference type="PANTHER" id="PTHR44591:SF3">
    <property type="entry name" value="RESPONSE REGULATORY DOMAIN-CONTAINING PROTEIN"/>
    <property type="match status" value="1"/>
</dbReference>
<reference evidence="4 5" key="1">
    <citation type="submission" date="2017-11" db="EMBL/GenBank/DDBJ databases">
        <title>Draft genome sequence of Mitsuaria sp. HWN-4.</title>
        <authorList>
            <person name="Gundlapally S.R."/>
        </authorList>
    </citation>
    <scope>NUCLEOTIDE SEQUENCE [LARGE SCALE GENOMIC DNA]</scope>
    <source>
        <strain evidence="4 5">HWN-4</strain>
    </source>
</reference>
<evidence type="ECO:0000313" key="4">
    <source>
        <dbReference type="EMBL" id="PIM54182.1"/>
    </source>
</evidence>
<evidence type="ECO:0000259" key="3">
    <source>
        <dbReference type="PROSITE" id="PS50110"/>
    </source>
</evidence>
<evidence type="ECO:0000256" key="1">
    <source>
        <dbReference type="ARBA" id="ARBA00022553"/>
    </source>
</evidence>
<dbReference type="InterPro" id="IPR011006">
    <property type="entry name" value="CheY-like_superfamily"/>
</dbReference>
<keyword evidence="5" id="KW-1185">Reference proteome</keyword>
<dbReference type="SUPFAM" id="SSF52172">
    <property type="entry name" value="CheY-like"/>
    <property type="match status" value="1"/>
</dbReference>
<proteinExistence type="predicted"/>
<dbReference type="PROSITE" id="PS50110">
    <property type="entry name" value="RESPONSE_REGULATORY"/>
    <property type="match status" value="1"/>
</dbReference>